<dbReference type="Proteomes" id="UP000559809">
    <property type="component" value="Unassembled WGS sequence"/>
</dbReference>
<dbReference type="RefSeq" id="WP_180155113.1">
    <property type="nucleotide sequence ID" value="NZ_JACCEM010000005.1"/>
</dbReference>
<dbReference type="Pfam" id="PF00528">
    <property type="entry name" value="BPD_transp_1"/>
    <property type="match status" value="1"/>
</dbReference>
<evidence type="ECO:0000256" key="2">
    <source>
        <dbReference type="ARBA" id="ARBA00022448"/>
    </source>
</evidence>
<dbReference type="InterPro" id="IPR045621">
    <property type="entry name" value="BPD_transp_1_N"/>
</dbReference>
<evidence type="ECO:0000313" key="9">
    <source>
        <dbReference type="EMBL" id="NYT49800.1"/>
    </source>
</evidence>
<protein>
    <submittedName>
        <fullName evidence="9">ABC transporter permease</fullName>
    </submittedName>
</protein>
<name>A0A853G466_9BURK</name>
<feature type="transmembrane region" description="Helical" evidence="7">
    <location>
        <begin position="230"/>
        <end position="257"/>
    </location>
</feature>
<keyword evidence="5 7" id="KW-1133">Transmembrane helix</keyword>
<sequence>MARLILSRLFQAFMTLLMTSLIVFVLARSSGSPADLVLPTDATPAERSAYIERMGLDKPMASQYMIFLRDALRGDFGTSIRTGAPATELVFDRVGRTLILATAGLAVALLISVPLGVLAAVHRGKGWDRFSMGFALLGQSTPAFWLGIVLILVFAVGLRWFPSSGVGTWQHYVLPSVVLGWSISAGIVRLLRSSMLEVLDAEFIKLARTKGLSEGIVVWKHGLRNALIPVVTFIGFMYGVIIASGVVIEVVFGWPGLGYLAYESTLWRDFPVLQLSVLVYTAIIVGINFLVDLSYGLIDPRVRG</sequence>
<dbReference type="PANTHER" id="PTHR43163">
    <property type="entry name" value="DIPEPTIDE TRANSPORT SYSTEM PERMEASE PROTEIN DPPB-RELATED"/>
    <property type="match status" value="1"/>
</dbReference>
<dbReference type="AlphaFoldDB" id="A0A853G466"/>
<dbReference type="PANTHER" id="PTHR43163:SF6">
    <property type="entry name" value="DIPEPTIDE TRANSPORT SYSTEM PERMEASE PROTEIN DPPB-RELATED"/>
    <property type="match status" value="1"/>
</dbReference>
<comment type="caution">
    <text evidence="9">The sequence shown here is derived from an EMBL/GenBank/DDBJ whole genome shotgun (WGS) entry which is preliminary data.</text>
</comment>
<dbReference type="CDD" id="cd06261">
    <property type="entry name" value="TM_PBP2"/>
    <property type="match status" value="1"/>
</dbReference>
<dbReference type="GO" id="GO:0055085">
    <property type="term" value="P:transmembrane transport"/>
    <property type="evidence" value="ECO:0007669"/>
    <property type="project" value="InterPro"/>
</dbReference>
<keyword evidence="3" id="KW-1003">Cell membrane</keyword>
<evidence type="ECO:0000256" key="5">
    <source>
        <dbReference type="ARBA" id="ARBA00022989"/>
    </source>
</evidence>
<organism evidence="9 10">
    <name type="scientific">Parapusillimonas granuli</name>
    <dbReference type="NCBI Taxonomy" id="380911"/>
    <lineage>
        <taxon>Bacteria</taxon>
        <taxon>Pseudomonadati</taxon>
        <taxon>Pseudomonadota</taxon>
        <taxon>Betaproteobacteria</taxon>
        <taxon>Burkholderiales</taxon>
        <taxon>Alcaligenaceae</taxon>
        <taxon>Parapusillimonas</taxon>
    </lineage>
</organism>
<evidence type="ECO:0000313" key="10">
    <source>
        <dbReference type="Proteomes" id="UP000559809"/>
    </source>
</evidence>
<comment type="subcellular location">
    <subcellularLocation>
        <location evidence="1 7">Cell membrane</location>
        <topology evidence="1 7">Multi-pass membrane protein</topology>
    </subcellularLocation>
</comment>
<reference evidence="9 10" key="1">
    <citation type="submission" date="2020-07" db="EMBL/GenBank/DDBJ databases">
        <title>Taxonomic revisions and descriptions of new bacterial species based on genomic comparisons in the high-G+C-content subgroup of the family Alcaligenaceae.</title>
        <authorList>
            <person name="Szabo A."/>
            <person name="Felfoldi T."/>
        </authorList>
    </citation>
    <scope>NUCLEOTIDE SEQUENCE [LARGE SCALE GENOMIC DNA]</scope>
    <source>
        <strain evidence="9 10">LMG 24012</strain>
    </source>
</reference>
<comment type="similarity">
    <text evidence="7">Belongs to the binding-protein-dependent transport system permease family.</text>
</comment>
<evidence type="ECO:0000256" key="3">
    <source>
        <dbReference type="ARBA" id="ARBA00022475"/>
    </source>
</evidence>
<dbReference type="EMBL" id="JACCEM010000005">
    <property type="protein sequence ID" value="NYT49800.1"/>
    <property type="molecule type" value="Genomic_DNA"/>
</dbReference>
<evidence type="ECO:0000256" key="7">
    <source>
        <dbReference type="RuleBase" id="RU363032"/>
    </source>
</evidence>
<proteinExistence type="inferred from homology"/>
<gene>
    <name evidence="9" type="ORF">H0A72_10825</name>
</gene>
<feature type="transmembrane region" description="Helical" evidence="7">
    <location>
        <begin position="277"/>
        <end position="298"/>
    </location>
</feature>
<dbReference type="InterPro" id="IPR000515">
    <property type="entry name" value="MetI-like"/>
</dbReference>
<keyword evidence="6 7" id="KW-0472">Membrane</keyword>
<feature type="transmembrane region" description="Helical" evidence="7">
    <location>
        <begin position="173"/>
        <end position="191"/>
    </location>
</feature>
<dbReference type="Pfam" id="PF19300">
    <property type="entry name" value="BPD_transp_1_N"/>
    <property type="match status" value="1"/>
</dbReference>
<evidence type="ECO:0000256" key="6">
    <source>
        <dbReference type="ARBA" id="ARBA00023136"/>
    </source>
</evidence>
<dbReference type="SUPFAM" id="SSF161098">
    <property type="entry name" value="MetI-like"/>
    <property type="match status" value="1"/>
</dbReference>
<feature type="domain" description="ABC transmembrane type-1" evidence="8">
    <location>
        <begin position="94"/>
        <end position="291"/>
    </location>
</feature>
<evidence type="ECO:0000256" key="4">
    <source>
        <dbReference type="ARBA" id="ARBA00022692"/>
    </source>
</evidence>
<dbReference type="PROSITE" id="PS50928">
    <property type="entry name" value="ABC_TM1"/>
    <property type="match status" value="1"/>
</dbReference>
<dbReference type="InterPro" id="IPR035906">
    <property type="entry name" value="MetI-like_sf"/>
</dbReference>
<accession>A0A853G466</accession>
<dbReference type="Gene3D" id="1.10.3720.10">
    <property type="entry name" value="MetI-like"/>
    <property type="match status" value="1"/>
</dbReference>
<feature type="transmembrane region" description="Helical" evidence="7">
    <location>
        <begin position="98"/>
        <end position="121"/>
    </location>
</feature>
<feature type="transmembrane region" description="Helical" evidence="7">
    <location>
        <begin position="142"/>
        <end position="161"/>
    </location>
</feature>
<keyword evidence="10" id="KW-1185">Reference proteome</keyword>
<evidence type="ECO:0000256" key="1">
    <source>
        <dbReference type="ARBA" id="ARBA00004651"/>
    </source>
</evidence>
<keyword evidence="4 7" id="KW-0812">Transmembrane</keyword>
<dbReference type="GO" id="GO:0005886">
    <property type="term" value="C:plasma membrane"/>
    <property type="evidence" value="ECO:0007669"/>
    <property type="project" value="UniProtKB-SubCell"/>
</dbReference>
<keyword evidence="2 7" id="KW-0813">Transport</keyword>
<evidence type="ECO:0000259" key="8">
    <source>
        <dbReference type="PROSITE" id="PS50928"/>
    </source>
</evidence>